<evidence type="ECO:0000313" key="2">
    <source>
        <dbReference type="Proteomes" id="UP000001554"/>
    </source>
</evidence>
<gene>
    <name evidence="3" type="primary">LOC118407465</name>
</gene>
<evidence type="ECO:0000256" key="1">
    <source>
        <dbReference type="SAM" id="MobiDB-lite"/>
    </source>
</evidence>
<dbReference type="AlphaFoldDB" id="A0A9J7HQ44"/>
<dbReference type="OMA" id="HESIIEC"/>
<feature type="compositionally biased region" description="Basic residues" evidence="1">
    <location>
        <begin position="1"/>
        <end position="10"/>
    </location>
</feature>
<proteinExistence type="predicted"/>
<evidence type="ECO:0000313" key="3">
    <source>
        <dbReference type="RefSeq" id="XP_035663834.1"/>
    </source>
</evidence>
<feature type="region of interest" description="Disordered" evidence="1">
    <location>
        <begin position="1"/>
        <end position="65"/>
    </location>
</feature>
<dbReference type="RefSeq" id="XP_035663834.1">
    <property type="nucleotide sequence ID" value="XM_035807941.1"/>
</dbReference>
<accession>A0A9J7HQ44</accession>
<feature type="compositionally biased region" description="Basic and acidic residues" evidence="1">
    <location>
        <begin position="34"/>
        <end position="48"/>
    </location>
</feature>
<dbReference type="KEGG" id="bfo:118407465"/>
<reference evidence="3" key="1">
    <citation type="submission" date="2025-08" db="UniProtKB">
        <authorList>
            <consortium name="RefSeq"/>
        </authorList>
    </citation>
    <scope>IDENTIFICATION</scope>
    <source>
        <strain evidence="3">S238N-H82</strain>
        <tissue evidence="3">Testes</tissue>
    </source>
</reference>
<organism evidence="2 3">
    <name type="scientific">Branchiostoma floridae</name>
    <name type="common">Florida lancelet</name>
    <name type="synonym">Amphioxus</name>
    <dbReference type="NCBI Taxonomy" id="7739"/>
    <lineage>
        <taxon>Eukaryota</taxon>
        <taxon>Metazoa</taxon>
        <taxon>Chordata</taxon>
        <taxon>Cephalochordata</taxon>
        <taxon>Leptocardii</taxon>
        <taxon>Amphioxiformes</taxon>
        <taxon>Branchiostomatidae</taxon>
        <taxon>Branchiostoma</taxon>
    </lineage>
</organism>
<feature type="region of interest" description="Disordered" evidence="1">
    <location>
        <begin position="77"/>
        <end position="103"/>
    </location>
</feature>
<sequence>MPGPTKRPKFYKQYGTTGKVPPRSASRFRKKLRDRVAESLAEMRKDYEYDSDDSDIGETPPGAFYHLETELTRISTASLEHQDSSEESSGESSSSEDSSAYDTCSSCDYFESSSEDSEDSDIEMDDLWREESPEDLTFERNLLEFGGDLYPGSPVTTGEANTLIMMYALKHNLSTVALDDLMKLLNAICSKPNNMLSSAYKIKQFFSDNLYRDGRPIVHQCCSTCHAMFEQGQTTCNRNGCDRSAPPTDFYHLDIIPQLKRFFADPMFRDNLEWKNQHREAHVIKDIYDGQEYRKLTRRGGFLHKSGNITFCLNTDGVSIYGCSSKGSLWPVYLAVNELPPHLRFTKKYLILCGFWLNASKPKMTTFLKPLMEQLNRIYTEGFQVKDAKGKECTVRGMLMMATVDLQAKAICMMMKQYNGEYGCHNCEDPGKALGRGHRVWPYVEVSTMRTHESIIECGCRSVAKRKPVMGVKGASAFLIHEPFNMATGFPPDYMHELLLGVVKTILDLWLSPSHNREDFYIGGMISTLSERMQALKVPDTIPRRPRSLAERHHWKASELRSWLLFFSLPLLRDVLPTEYFAHYCLLVKAVSKLLSDRISPADLQLADQQLDIFCKRFEDLYGERSQTMNMHLLRHLAHYTRLLGPLWAFSCFGFEGMNGQLRRMLHGTRFIVTQITSTLAITPGLQRLGRAMAIRREPDQVLKLAQKLTSNNRRAKTIKLAPGIFVLGSIKPRPLNAPVEDAVKACLRRMGKDIDDVEAQVFYRLELQGITMYSSDYNRENRSNNRTVEYRDGGSICFGEIVLFCCTHGETLAVLRSFLEVGTQLVSTRAPL</sequence>
<keyword evidence="2" id="KW-1185">Reference proteome</keyword>
<protein>
    <submittedName>
        <fullName evidence="3">Uncharacterized protein LOC118407465</fullName>
    </submittedName>
</protein>
<dbReference type="GeneID" id="118407465"/>
<dbReference type="Pfam" id="PF02992">
    <property type="entry name" value="Transposase_21"/>
    <property type="match status" value="1"/>
</dbReference>
<dbReference type="PANTHER" id="PTHR46579">
    <property type="entry name" value="F5/8 TYPE C DOMAIN-CONTAINING PROTEIN-RELATED"/>
    <property type="match status" value="1"/>
</dbReference>
<name>A0A9J7HQ44_BRAFL</name>
<dbReference type="Proteomes" id="UP000001554">
    <property type="component" value="Unplaced"/>
</dbReference>
<dbReference type="OrthoDB" id="3263820at2759"/>
<dbReference type="PANTHER" id="PTHR46579:SF1">
    <property type="entry name" value="F5_8 TYPE C DOMAIN-CONTAINING PROTEIN"/>
    <property type="match status" value="1"/>
</dbReference>
<dbReference type="InterPro" id="IPR004242">
    <property type="entry name" value="Transposase_21"/>
</dbReference>